<dbReference type="Pfam" id="PF19044">
    <property type="entry name" value="P-loop_TraG"/>
    <property type="match status" value="1"/>
</dbReference>
<sequence length="380" mass="41785">MGHNIFTGSLVFLDRFAGEHVVANQHMLISGETGSGKSVTARLITLLELDLNTKAAYIDPDGEYVYYTEKLGGQVITLMPGRFSGMNILDVEPETIKENGRKTERVNLQEKTAEVVDLIAAVMRYYSGQGLDMRQAALLEEAVMEEYREREITEDPESLYSGGVKKTMPTLSDVQKRLAQKAGMEALADAIKPLLAGGSIGMFDGQTTVKLKDVPIICFNLKQVQSDFARFVASYASLAWLWQKFAQRGGKSIKKSVNIDEAWMFLKHPDVAKYLEVLARRGRKHGCALTVITQRFEEFTHTPSGRAIIDSCATILVLKQEEHAADAAVEYFNLASGCRDLLAKAGPGMGILRTSGITSAVQVSPAPFEWPLVETKVVGT</sequence>
<dbReference type="PANTHER" id="PTHR30121">
    <property type="entry name" value="UNCHARACTERIZED PROTEIN YJGR-RELATED"/>
    <property type="match status" value="1"/>
</dbReference>
<dbReference type="OrthoDB" id="9804380at2"/>
<dbReference type="Gene3D" id="1.10.8.730">
    <property type="match status" value="1"/>
</dbReference>
<evidence type="ECO:0000259" key="1">
    <source>
        <dbReference type="Pfam" id="PF19044"/>
    </source>
</evidence>
<reference evidence="2 3" key="1">
    <citation type="submission" date="2013-09" db="EMBL/GenBank/DDBJ databases">
        <title>Biodegradation of hydrocarbons in the deep terrestrial subsurface : characterization of a microbial consortium composed of two Desulfotomaculum species originating from a deep geological formation.</title>
        <authorList>
            <person name="Aullo T."/>
            <person name="Berlendis S."/>
            <person name="Lascourreges J.-F."/>
            <person name="Dessort D."/>
            <person name="Saint-Laurent S."/>
            <person name="Schraauwers B."/>
            <person name="Mas J."/>
            <person name="Magot M."/>
            <person name="Ranchou-Peyruse A."/>
        </authorList>
    </citation>
    <scope>NUCLEOTIDE SEQUENCE [LARGE SCALE GENOMIC DNA]</scope>
    <source>
        <strain evidence="2 3">Bs107</strain>
    </source>
</reference>
<feature type="domain" description="TraG P-loop" evidence="1">
    <location>
        <begin position="18"/>
        <end position="323"/>
    </location>
</feature>
<evidence type="ECO:0000313" key="3">
    <source>
        <dbReference type="Proteomes" id="UP000222564"/>
    </source>
</evidence>
<organism evidence="2 3">
    <name type="scientific">Desulforamulus profundi</name>
    <dbReference type="NCBI Taxonomy" id="1383067"/>
    <lineage>
        <taxon>Bacteria</taxon>
        <taxon>Bacillati</taxon>
        <taxon>Bacillota</taxon>
        <taxon>Clostridia</taxon>
        <taxon>Eubacteriales</taxon>
        <taxon>Peptococcaceae</taxon>
        <taxon>Desulforamulus</taxon>
    </lineage>
</organism>
<dbReference type="Gene3D" id="3.40.50.300">
    <property type="entry name" value="P-loop containing nucleotide triphosphate hydrolases"/>
    <property type="match status" value="1"/>
</dbReference>
<dbReference type="RefSeq" id="WP_099081826.1">
    <property type="nucleotide sequence ID" value="NZ_AWQQ01000002.1"/>
</dbReference>
<dbReference type="AlphaFoldDB" id="A0A2C6MJD4"/>
<dbReference type="InterPro" id="IPR043964">
    <property type="entry name" value="P-loop_TraG"/>
</dbReference>
<dbReference type="PANTHER" id="PTHR30121:SF6">
    <property type="entry name" value="SLR6007 PROTEIN"/>
    <property type="match status" value="1"/>
</dbReference>
<dbReference type="EMBL" id="AWQQ01000002">
    <property type="protein sequence ID" value="PHJ39955.1"/>
    <property type="molecule type" value="Genomic_DNA"/>
</dbReference>
<dbReference type="Proteomes" id="UP000222564">
    <property type="component" value="Unassembled WGS sequence"/>
</dbReference>
<proteinExistence type="predicted"/>
<gene>
    <name evidence="2" type="ORF">P378_00095</name>
</gene>
<accession>A0A2C6MJD4</accession>
<dbReference type="InterPro" id="IPR051162">
    <property type="entry name" value="T4SS_component"/>
</dbReference>
<name>A0A2C6MJD4_9FIRM</name>
<dbReference type="SUPFAM" id="SSF52540">
    <property type="entry name" value="P-loop containing nucleoside triphosphate hydrolases"/>
    <property type="match status" value="1"/>
</dbReference>
<keyword evidence="3" id="KW-1185">Reference proteome</keyword>
<protein>
    <recommendedName>
        <fullName evidence="1">TraG P-loop domain-containing protein</fullName>
    </recommendedName>
</protein>
<evidence type="ECO:0000313" key="2">
    <source>
        <dbReference type="EMBL" id="PHJ39955.1"/>
    </source>
</evidence>
<comment type="caution">
    <text evidence="2">The sequence shown here is derived from an EMBL/GenBank/DDBJ whole genome shotgun (WGS) entry which is preliminary data.</text>
</comment>
<dbReference type="InterPro" id="IPR027417">
    <property type="entry name" value="P-loop_NTPase"/>
</dbReference>